<gene>
    <name evidence="2" type="ORF">PUN28_003281</name>
</gene>
<dbReference type="EMBL" id="JADYXP020000003">
    <property type="protein sequence ID" value="KAL0127914.1"/>
    <property type="molecule type" value="Genomic_DNA"/>
</dbReference>
<accession>A0AAW2GI55</accession>
<evidence type="ECO:0000313" key="3">
    <source>
        <dbReference type="Proteomes" id="UP001430953"/>
    </source>
</evidence>
<comment type="caution">
    <text evidence="2">The sequence shown here is derived from an EMBL/GenBank/DDBJ whole genome shotgun (WGS) entry which is preliminary data.</text>
</comment>
<feature type="region of interest" description="Disordered" evidence="1">
    <location>
        <begin position="25"/>
        <end position="48"/>
    </location>
</feature>
<dbReference type="AlphaFoldDB" id="A0AAW2GI55"/>
<evidence type="ECO:0000256" key="1">
    <source>
        <dbReference type="SAM" id="MobiDB-lite"/>
    </source>
</evidence>
<reference evidence="2 3" key="1">
    <citation type="submission" date="2023-03" db="EMBL/GenBank/DDBJ databases">
        <title>High recombination rates correlate with genetic variation in Cardiocondyla obscurior ants.</title>
        <authorList>
            <person name="Errbii M."/>
        </authorList>
    </citation>
    <scope>NUCLEOTIDE SEQUENCE [LARGE SCALE GENOMIC DNA]</scope>
    <source>
        <strain evidence="2">Alpha-2009</strain>
        <tissue evidence="2">Whole body</tissue>
    </source>
</reference>
<sequence>MYSCGCVTAGEKNTHTHTRNTLVTSMHRHATSTDPGTRREVKPPATTRTSSLKYVNEQTKLIRKLLLQRVPGRIYRSDFLIGHYVIKVNFLLCPASKRKKEKKYAQIICNFISNMQILEG</sequence>
<keyword evidence="3" id="KW-1185">Reference proteome</keyword>
<organism evidence="2 3">
    <name type="scientific">Cardiocondyla obscurior</name>
    <dbReference type="NCBI Taxonomy" id="286306"/>
    <lineage>
        <taxon>Eukaryota</taxon>
        <taxon>Metazoa</taxon>
        <taxon>Ecdysozoa</taxon>
        <taxon>Arthropoda</taxon>
        <taxon>Hexapoda</taxon>
        <taxon>Insecta</taxon>
        <taxon>Pterygota</taxon>
        <taxon>Neoptera</taxon>
        <taxon>Endopterygota</taxon>
        <taxon>Hymenoptera</taxon>
        <taxon>Apocrita</taxon>
        <taxon>Aculeata</taxon>
        <taxon>Formicoidea</taxon>
        <taxon>Formicidae</taxon>
        <taxon>Myrmicinae</taxon>
        <taxon>Cardiocondyla</taxon>
    </lineage>
</organism>
<evidence type="ECO:0000313" key="2">
    <source>
        <dbReference type="EMBL" id="KAL0127914.1"/>
    </source>
</evidence>
<protein>
    <submittedName>
        <fullName evidence="2">Uncharacterized protein</fullName>
    </submittedName>
</protein>
<proteinExistence type="predicted"/>
<name>A0AAW2GI55_9HYME</name>
<dbReference type="Proteomes" id="UP001430953">
    <property type="component" value="Unassembled WGS sequence"/>
</dbReference>